<organism evidence="2 3">
    <name type="scientific">Salvia divinorum</name>
    <name type="common">Maria pastora</name>
    <name type="synonym">Diviner's sage</name>
    <dbReference type="NCBI Taxonomy" id="28513"/>
    <lineage>
        <taxon>Eukaryota</taxon>
        <taxon>Viridiplantae</taxon>
        <taxon>Streptophyta</taxon>
        <taxon>Embryophyta</taxon>
        <taxon>Tracheophyta</taxon>
        <taxon>Spermatophyta</taxon>
        <taxon>Magnoliopsida</taxon>
        <taxon>eudicotyledons</taxon>
        <taxon>Gunneridae</taxon>
        <taxon>Pentapetalae</taxon>
        <taxon>asterids</taxon>
        <taxon>lamiids</taxon>
        <taxon>Lamiales</taxon>
        <taxon>Lamiaceae</taxon>
        <taxon>Nepetoideae</taxon>
        <taxon>Mentheae</taxon>
        <taxon>Salviinae</taxon>
        <taxon>Salvia</taxon>
        <taxon>Salvia subgen. Calosphace</taxon>
    </lineage>
</organism>
<reference evidence="2 3" key="1">
    <citation type="submission" date="2024-06" db="EMBL/GenBank/DDBJ databases">
        <title>A chromosome level genome sequence of Diviner's sage (Salvia divinorum).</title>
        <authorList>
            <person name="Ford S.A."/>
            <person name="Ro D.-K."/>
            <person name="Ness R.W."/>
            <person name="Phillips M.A."/>
        </authorList>
    </citation>
    <scope>NUCLEOTIDE SEQUENCE [LARGE SCALE GENOMIC DNA]</scope>
    <source>
        <strain evidence="2">SAF-2024a</strain>
        <tissue evidence="2">Leaf</tissue>
    </source>
</reference>
<sequence>MYYLKKKFMSGLLLLLDLCGGSSTLIMAKLRYTELVNFDTFSMTVLVVVEMFNALNNLSENQPLLVIPP</sequence>
<name>A0ABD1I7K6_SALDI</name>
<accession>A0ABD1I7K6</accession>
<dbReference type="AlphaFoldDB" id="A0ABD1I7K6"/>
<comment type="caution">
    <text evidence="2">The sequence shown here is derived from an EMBL/GenBank/DDBJ whole genome shotgun (WGS) entry which is preliminary data.</text>
</comment>
<feature type="signal peptide" evidence="1">
    <location>
        <begin position="1"/>
        <end position="24"/>
    </location>
</feature>
<evidence type="ECO:0000313" key="2">
    <source>
        <dbReference type="EMBL" id="KAL1564720.1"/>
    </source>
</evidence>
<dbReference type="Proteomes" id="UP001567538">
    <property type="component" value="Unassembled WGS sequence"/>
</dbReference>
<gene>
    <name evidence="2" type="ORF">AAHA92_07026</name>
</gene>
<proteinExistence type="predicted"/>
<evidence type="ECO:0000256" key="1">
    <source>
        <dbReference type="SAM" id="SignalP"/>
    </source>
</evidence>
<dbReference type="EMBL" id="JBEAFC010000003">
    <property type="protein sequence ID" value="KAL1564720.1"/>
    <property type="molecule type" value="Genomic_DNA"/>
</dbReference>
<evidence type="ECO:0000313" key="3">
    <source>
        <dbReference type="Proteomes" id="UP001567538"/>
    </source>
</evidence>
<keyword evidence="1" id="KW-0732">Signal</keyword>
<keyword evidence="3" id="KW-1185">Reference proteome</keyword>
<feature type="chain" id="PRO_5044793047" evidence="1">
    <location>
        <begin position="25"/>
        <end position="69"/>
    </location>
</feature>
<protein>
    <submittedName>
        <fullName evidence="2">P-type Ca(2+) transporter</fullName>
    </submittedName>
</protein>